<dbReference type="CDD" id="cd14014">
    <property type="entry name" value="STKc_PknB_like"/>
    <property type="match status" value="1"/>
</dbReference>
<proteinExistence type="predicted"/>
<keyword evidence="6" id="KW-0067">ATP-binding</keyword>
<dbReference type="Pfam" id="PF00069">
    <property type="entry name" value="Pkinase"/>
    <property type="match status" value="1"/>
</dbReference>
<evidence type="ECO:0000256" key="2">
    <source>
        <dbReference type="ARBA" id="ARBA00022527"/>
    </source>
</evidence>
<dbReference type="Gene3D" id="3.30.200.20">
    <property type="entry name" value="Phosphorylase Kinase, domain 1"/>
    <property type="match status" value="1"/>
</dbReference>
<dbReference type="Proteomes" id="UP000231791">
    <property type="component" value="Chromosome"/>
</dbReference>
<name>A0A2K8PMB6_STRLA</name>
<keyword evidence="8" id="KW-1185">Reference proteome</keyword>
<evidence type="ECO:0000256" key="4">
    <source>
        <dbReference type="ARBA" id="ARBA00022741"/>
    </source>
</evidence>
<dbReference type="PANTHER" id="PTHR43289:SF6">
    <property type="entry name" value="SERINE_THREONINE-PROTEIN KINASE NEKL-3"/>
    <property type="match status" value="1"/>
</dbReference>
<dbReference type="GO" id="GO:0005524">
    <property type="term" value="F:ATP binding"/>
    <property type="evidence" value="ECO:0007669"/>
    <property type="project" value="UniProtKB-UniRule"/>
</dbReference>
<keyword evidence="4" id="KW-0547">Nucleotide-binding</keyword>
<dbReference type="PROSITE" id="PS00108">
    <property type="entry name" value="PROTEIN_KINASE_ST"/>
    <property type="match status" value="1"/>
</dbReference>
<dbReference type="GO" id="GO:0004674">
    <property type="term" value="F:protein serine/threonine kinase activity"/>
    <property type="evidence" value="ECO:0007669"/>
    <property type="project" value="UniProtKB-KW"/>
</dbReference>
<dbReference type="KEGG" id="slx:SLAV_25700"/>
<dbReference type="AlphaFoldDB" id="A0A2K8PMB6"/>
<gene>
    <name evidence="7" type="primary">pknB6</name>
    <name evidence="7" type="ORF">SLAV_25700</name>
</gene>
<dbReference type="PROSITE" id="PS00107">
    <property type="entry name" value="PROTEIN_KINASE_ATP"/>
    <property type="match status" value="1"/>
</dbReference>
<dbReference type="OrthoDB" id="9762169at2"/>
<evidence type="ECO:0000256" key="3">
    <source>
        <dbReference type="ARBA" id="ARBA00022679"/>
    </source>
</evidence>
<dbReference type="InterPro" id="IPR011990">
    <property type="entry name" value="TPR-like_helical_dom_sf"/>
</dbReference>
<dbReference type="RefSeq" id="WP_051841351.1">
    <property type="nucleotide sequence ID" value="NZ_CP024985.1"/>
</dbReference>
<protein>
    <recommendedName>
        <fullName evidence="1">non-specific serine/threonine protein kinase</fullName>
        <ecNumber evidence="1">2.7.11.1</ecNumber>
    </recommendedName>
</protein>
<dbReference type="PANTHER" id="PTHR43289">
    <property type="entry name" value="MITOGEN-ACTIVATED PROTEIN KINASE KINASE KINASE 20-RELATED"/>
    <property type="match status" value="1"/>
</dbReference>
<dbReference type="EC" id="2.7.11.1" evidence="1"/>
<dbReference type="InterPro" id="IPR008271">
    <property type="entry name" value="Ser/Thr_kinase_AS"/>
</dbReference>
<evidence type="ECO:0000313" key="8">
    <source>
        <dbReference type="Proteomes" id="UP000231791"/>
    </source>
</evidence>
<evidence type="ECO:0000256" key="6">
    <source>
        <dbReference type="ARBA" id="ARBA00022840"/>
    </source>
</evidence>
<dbReference type="PROSITE" id="PS50011">
    <property type="entry name" value="PROTEIN_KINASE_DOM"/>
    <property type="match status" value="1"/>
</dbReference>
<keyword evidence="2" id="KW-0723">Serine/threonine-protein kinase</keyword>
<dbReference type="InterPro" id="IPR000719">
    <property type="entry name" value="Prot_kinase_dom"/>
</dbReference>
<reference evidence="7 8" key="1">
    <citation type="submission" date="2017-11" db="EMBL/GenBank/DDBJ databases">
        <title>Complete genome sequence of Streptomyces lavendulae subsp. lavendulae CCM 3239 (formerly 'Streptomyces aureofaciens CCM 3239'), the producer of the angucycline-type antibiotic auricin.</title>
        <authorList>
            <person name="Busche T."/>
            <person name="Novakova R."/>
            <person name="Al'Dilaimi A."/>
            <person name="Homerova D."/>
            <person name="Feckova L."/>
            <person name="Rezuchova B."/>
            <person name="Mingyar E."/>
            <person name="Csolleiova D."/>
            <person name="Bekeova C."/>
            <person name="Winkler A."/>
            <person name="Sevcikova B."/>
            <person name="Kalinowski J."/>
            <person name="Kormanec J."/>
            <person name="Ruckert C."/>
        </authorList>
    </citation>
    <scope>NUCLEOTIDE SEQUENCE [LARGE SCALE GENOMIC DNA]</scope>
    <source>
        <strain evidence="7 8">CCM 3239</strain>
    </source>
</reference>
<accession>A0A2K8PMB6</accession>
<dbReference type="InterPro" id="IPR017441">
    <property type="entry name" value="Protein_kinase_ATP_BS"/>
</dbReference>
<dbReference type="FunFam" id="1.10.510.10:FF:000021">
    <property type="entry name" value="Serine/threonine protein kinase"/>
    <property type="match status" value="1"/>
</dbReference>
<keyword evidence="5 7" id="KW-0418">Kinase</keyword>
<dbReference type="SMART" id="SM00220">
    <property type="entry name" value="S_TKc"/>
    <property type="match status" value="1"/>
</dbReference>
<dbReference type="InterPro" id="IPR011009">
    <property type="entry name" value="Kinase-like_dom_sf"/>
</dbReference>
<dbReference type="GeneID" id="49386154"/>
<dbReference type="SUPFAM" id="SSF56112">
    <property type="entry name" value="Protein kinase-like (PK-like)"/>
    <property type="match status" value="1"/>
</dbReference>
<evidence type="ECO:0000256" key="5">
    <source>
        <dbReference type="ARBA" id="ARBA00022777"/>
    </source>
</evidence>
<dbReference type="Gene3D" id="1.25.40.10">
    <property type="entry name" value="Tetratricopeptide repeat domain"/>
    <property type="match status" value="1"/>
</dbReference>
<dbReference type="EMBL" id="CP024985">
    <property type="protein sequence ID" value="ATZ26933.1"/>
    <property type="molecule type" value="Genomic_DNA"/>
</dbReference>
<keyword evidence="3 7" id="KW-0808">Transferase</keyword>
<evidence type="ECO:0000313" key="7">
    <source>
        <dbReference type="EMBL" id="ATZ26933.1"/>
    </source>
</evidence>
<evidence type="ECO:0000256" key="1">
    <source>
        <dbReference type="ARBA" id="ARBA00012513"/>
    </source>
</evidence>
<organism evidence="7 8">
    <name type="scientific">Streptomyces lavendulae subsp. lavendulae</name>
    <dbReference type="NCBI Taxonomy" id="58340"/>
    <lineage>
        <taxon>Bacteria</taxon>
        <taxon>Bacillati</taxon>
        <taxon>Actinomycetota</taxon>
        <taxon>Actinomycetes</taxon>
        <taxon>Kitasatosporales</taxon>
        <taxon>Streptomycetaceae</taxon>
        <taxon>Streptomyces</taxon>
    </lineage>
</organism>
<dbReference type="Gene3D" id="1.10.510.10">
    <property type="entry name" value="Transferase(Phosphotransferase) domain 1"/>
    <property type="match status" value="1"/>
</dbReference>
<sequence length="604" mass="65257">MREIIEGRYELDELLGRGGFGEVWRAKDSRVGRWVAVKIGYPQTPEETRRFEREASLAGNLAHPNIATIHDFGRTERAGRDAVFLVMELLQGRSLAEVLESGVPDLADALEWAARIADALGAAHGAGIVHRDVKPANVMVTESGVVKVLDFGIAKSSSAPGTELTATGMIIGSFPYMAPERWTGGANGVPVDGRADLYALGCVLTELLTGRRPFPAREMHELLAQHLTTAPPAPGSLREGIPAALDALVLALLAKDPHERPADAREVSGRLAEIARGAAPAAPAAPPAPAVPVASFPPPPSYSPTVHTAAGDPVRSMFERRLTQVLDDAPADRVVRLDMLVADLTEELGAQDALTVRASYHRAMTVRGHSPTDLERILPRMVRVLGLEHPDTIAARAAHVGEAAAYGPGDGRRHEAELREIIEQAGRVLGADDPVTLSARYHLAGALQRGDAARDGRWGSETAAQAHAERGWLAPLLPDLERRLPADSPVLLDVRRRLAHDAWLLGDFVTAVPLYLRLYPDLAAMAERGDAETAYRVLRSVGEAGEPGRALPHLKALLHRLHLTAGNTHWLTREVTEVRDDFRRALREDRFSDLGGGLSRLFGR</sequence>